<keyword evidence="1" id="KW-1133">Transmembrane helix</keyword>
<feature type="transmembrane region" description="Helical" evidence="1">
    <location>
        <begin position="222"/>
        <end position="245"/>
    </location>
</feature>
<name>A0A4Q9MBR7_9APHY</name>
<keyword evidence="1" id="KW-0472">Membrane</keyword>
<organism evidence="2">
    <name type="scientific">Dichomitus squalens</name>
    <dbReference type="NCBI Taxonomy" id="114155"/>
    <lineage>
        <taxon>Eukaryota</taxon>
        <taxon>Fungi</taxon>
        <taxon>Dikarya</taxon>
        <taxon>Basidiomycota</taxon>
        <taxon>Agaricomycotina</taxon>
        <taxon>Agaricomycetes</taxon>
        <taxon>Polyporales</taxon>
        <taxon>Polyporaceae</taxon>
        <taxon>Dichomitus</taxon>
    </lineage>
</organism>
<feature type="transmembrane region" description="Helical" evidence="1">
    <location>
        <begin position="251"/>
        <end position="270"/>
    </location>
</feature>
<dbReference type="OrthoDB" id="2796825at2759"/>
<proteinExistence type="predicted"/>
<dbReference type="Proteomes" id="UP000292957">
    <property type="component" value="Unassembled WGS sequence"/>
</dbReference>
<dbReference type="EMBL" id="ML143476">
    <property type="protein sequence ID" value="TBU24609.1"/>
    <property type="molecule type" value="Genomic_DNA"/>
</dbReference>
<keyword evidence="1" id="KW-0812">Transmembrane</keyword>
<evidence type="ECO:0000313" key="2">
    <source>
        <dbReference type="EMBL" id="TBU24609.1"/>
    </source>
</evidence>
<sequence length="343" mass="37709">MYVDHADYVFQVSYYLGTLFNALLYGIELVIYIASVHMVMRRGAKPMRSQGTRFLLVFSTGLLLLTTIWGAVEASLGRRMWIANPNYPGGSAVYLAKNAPMGYKIARTSRPAAAVVLNLMTDGLLLYRCYVVWADVRVIILPCFLYLSTVPLGILTLFVNAVRSEPRLWLGGMQPYTLAYTSVAISSNLLVSALICVRILFLARHTRAALGDEAAHMYTNAVALVVESALAYAVCGVVYVVFLAVQSPMSVMFASFYVMFTCLASQMIVLRVLMGRAWTQEAVAHSTTRIQFTTAIVVACPSFDATQNSLESRNGHSRVPIDLWTDAELASSDDHGDSIEGKP</sequence>
<protein>
    <submittedName>
        <fullName evidence="2">Uncharacterized protein</fullName>
    </submittedName>
</protein>
<feature type="transmembrane region" description="Helical" evidence="1">
    <location>
        <begin position="179"/>
        <end position="201"/>
    </location>
</feature>
<feature type="transmembrane region" description="Helical" evidence="1">
    <location>
        <begin position="138"/>
        <end position="159"/>
    </location>
</feature>
<dbReference type="AlphaFoldDB" id="A0A4Q9MBR7"/>
<evidence type="ECO:0000256" key="1">
    <source>
        <dbReference type="SAM" id="Phobius"/>
    </source>
</evidence>
<feature type="transmembrane region" description="Helical" evidence="1">
    <location>
        <begin position="12"/>
        <end position="34"/>
    </location>
</feature>
<accession>A0A4Q9MBR7</accession>
<reference evidence="2" key="1">
    <citation type="submission" date="2019-01" db="EMBL/GenBank/DDBJ databases">
        <title>Draft genome sequences of three monokaryotic isolates of the white-rot basidiomycete fungus Dichomitus squalens.</title>
        <authorList>
            <consortium name="DOE Joint Genome Institute"/>
            <person name="Lopez S.C."/>
            <person name="Andreopoulos B."/>
            <person name="Pangilinan J."/>
            <person name="Lipzen A."/>
            <person name="Riley R."/>
            <person name="Ahrendt S."/>
            <person name="Ng V."/>
            <person name="Barry K."/>
            <person name="Daum C."/>
            <person name="Grigoriev I.V."/>
            <person name="Hilden K.S."/>
            <person name="Makela M.R."/>
            <person name="de Vries R.P."/>
        </authorList>
    </citation>
    <scope>NUCLEOTIDE SEQUENCE [LARGE SCALE GENOMIC DNA]</scope>
    <source>
        <strain evidence="2">OM18370.1</strain>
    </source>
</reference>
<feature type="transmembrane region" description="Helical" evidence="1">
    <location>
        <begin position="54"/>
        <end position="72"/>
    </location>
</feature>
<gene>
    <name evidence="2" type="ORF">BD311DRAFT_671424</name>
</gene>